<proteinExistence type="predicted"/>
<protein>
    <submittedName>
        <fullName evidence="2">Hydrolase of the HAD superfamily</fullName>
    </submittedName>
</protein>
<dbReference type="InterPro" id="IPR036412">
    <property type="entry name" value="HAD-like_sf"/>
</dbReference>
<dbReference type="InterPro" id="IPR023214">
    <property type="entry name" value="HAD_sf"/>
</dbReference>
<name>A0ABR6RF10_9BURK</name>
<dbReference type="RefSeq" id="WP_184707518.1">
    <property type="nucleotide sequence ID" value="NZ_JACHKZ010000009.1"/>
</dbReference>
<dbReference type="InterPro" id="IPR051540">
    <property type="entry name" value="S-2-haloacid_dehalogenase"/>
</dbReference>
<organism evidence="2 3">
    <name type="scientific">Comamonas odontotermitis</name>
    <dbReference type="NCBI Taxonomy" id="379895"/>
    <lineage>
        <taxon>Bacteria</taxon>
        <taxon>Pseudomonadati</taxon>
        <taxon>Pseudomonadota</taxon>
        <taxon>Betaproteobacteria</taxon>
        <taxon>Burkholderiales</taxon>
        <taxon>Comamonadaceae</taxon>
        <taxon>Comamonas</taxon>
    </lineage>
</organism>
<dbReference type="PANTHER" id="PTHR43316">
    <property type="entry name" value="HYDROLASE, HALOACID DELAHOGENASE-RELATED"/>
    <property type="match status" value="1"/>
</dbReference>
<evidence type="ECO:0000313" key="3">
    <source>
        <dbReference type="Proteomes" id="UP000562492"/>
    </source>
</evidence>
<evidence type="ECO:0000256" key="1">
    <source>
        <dbReference type="ARBA" id="ARBA00022801"/>
    </source>
</evidence>
<dbReference type="Proteomes" id="UP000562492">
    <property type="component" value="Unassembled WGS sequence"/>
</dbReference>
<dbReference type="GO" id="GO:0016787">
    <property type="term" value="F:hydrolase activity"/>
    <property type="evidence" value="ECO:0007669"/>
    <property type="project" value="UniProtKB-KW"/>
</dbReference>
<sequence>MLDIDRIRAISLDLDDTLWPVLPTLKAAEAAQHRFLSEHAPATAALLQDKVVAGAIRQSVRDDFVHKAHDMTHFRQQFIRRALLQAGEDEALVEPTFAQFYAARNQVTWFAEVEDSLAWLSARYPLVAVSNGNARLDWVGLAPWFAACASAHEVGVAKPHVGIFTAASQAIAVPLAAFLHVGDDAALDVEGALACGMQAAWVQRQELDYHQAAASATHLQWPLASQAPQAMVRDLAELCLLLGRPDR</sequence>
<dbReference type="PANTHER" id="PTHR43316:SF3">
    <property type="entry name" value="HALOACID DEHALOGENASE, TYPE II (AFU_ORTHOLOGUE AFUA_2G07750)-RELATED"/>
    <property type="match status" value="1"/>
</dbReference>
<dbReference type="Gene3D" id="3.40.50.1000">
    <property type="entry name" value="HAD superfamily/HAD-like"/>
    <property type="match status" value="1"/>
</dbReference>
<dbReference type="Pfam" id="PF00702">
    <property type="entry name" value="Hydrolase"/>
    <property type="match status" value="1"/>
</dbReference>
<accession>A0ABR6RF10</accession>
<comment type="caution">
    <text evidence="2">The sequence shown here is derived from an EMBL/GenBank/DDBJ whole genome shotgun (WGS) entry which is preliminary data.</text>
</comment>
<dbReference type="SFLD" id="SFLDG01129">
    <property type="entry name" value="C1.5:_HAD__Beta-PGM__Phosphata"/>
    <property type="match status" value="1"/>
</dbReference>
<reference evidence="2 3" key="1">
    <citation type="submission" date="2020-08" db="EMBL/GenBank/DDBJ databases">
        <title>Functional genomics of gut bacteria from endangered species of beetles.</title>
        <authorList>
            <person name="Carlos-Shanley C."/>
        </authorList>
    </citation>
    <scope>NUCLEOTIDE SEQUENCE [LARGE SCALE GENOMIC DNA]</scope>
    <source>
        <strain evidence="2 3">S00124</strain>
    </source>
</reference>
<evidence type="ECO:0000313" key="2">
    <source>
        <dbReference type="EMBL" id="MBB6577750.1"/>
    </source>
</evidence>
<dbReference type="SUPFAM" id="SSF56784">
    <property type="entry name" value="HAD-like"/>
    <property type="match status" value="1"/>
</dbReference>
<keyword evidence="1 2" id="KW-0378">Hydrolase</keyword>
<gene>
    <name evidence="2" type="ORF">HNP33_001808</name>
</gene>
<dbReference type="Gene3D" id="1.20.120.1600">
    <property type="match status" value="1"/>
</dbReference>
<keyword evidence="3" id="KW-1185">Reference proteome</keyword>
<dbReference type="EMBL" id="JACHKZ010000009">
    <property type="protein sequence ID" value="MBB6577750.1"/>
    <property type="molecule type" value="Genomic_DNA"/>
</dbReference>
<dbReference type="SFLD" id="SFLDS00003">
    <property type="entry name" value="Haloacid_Dehalogenase"/>
    <property type="match status" value="1"/>
</dbReference>